<dbReference type="SUPFAM" id="SSF48317">
    <property type="entry name" value="Acid phosphatase/Vanadium-dependent haloperoxidase"/>
    <property type="match status" value="1"/>
</dbReference>
<dbReference type="InterPro" id="IPR036938">
    <property type="entry name" value="PAP2/HPO_sf"/>
</dbReference>
<organism evidence="9 10">
    <name type="scientific">Candidatus Microbacterium stercoravium</name>
    <dbReference type="NCBI Taxonomy" id="2838697"/>
    <lineage>
        <taxon>Bacteria</taxon>
        <taxon>Bacillati</taxon>
        <taxon>Actinomycetota</taxon>
        <taxon>Actinomycetes</taxon>
        <taxon>Micrococcales</taxon>
        <taxon>Microbacteriaceae</taxon>
        <taxon>Microbacterium</taxon>
    </lineage>
</organism>
<dbReference type="GO" id="GO:0016787">
    <property type="term" value="F:hydrolase activity"/>
    <property type="evidence" value="ECO:0007669"/>
    <property type="project" value="UniProtKB-KW"/>
</dbReference>
<evidence type="ECO:0000256" key="4">
    <source>
        <dbReference type="ARBA" id="ARBA00022801"/>
    </source>
</evidence>
<comment type="subcellular location">
    <subcellularLocation>
        <location evidence="1">Cell membrane</location>
        <topology evidence="1">Multi-pass membrane protein</topology>
    </subcellularLocation>
</comment>
<evidence type="ECO:0000256" key="3">
    <source>
        <dbReference type="ARBA" id="ARBA00022692"/>
    </source>
</evidence>
<dbReference type="InterPro" id="IPR000326">
    <property type="entry name" value="PAP2/HPO"/>
</dbReference>
<dbReference type="GO" id="GO:0005886">
    <property type="term" value="C:plasma membrane"/>
    <property type="evidence" value="ECO:0007669"/>
    <property type="project" value="UniProtKB-SubCell"/>
</dbReference>
<evidence type="ECO:0000259" key="8">
    <source>
        <dbReference type="SMART" id="SM00014"/>
    </source>
</evidence>
<keyword evidence="3 7" id="KW-0812">Transmembrane</keyword>
<evidence type="ECO:0000256" key="6">
    <source>
        <dbReference type="ARBA" id="ARBA00023136"/>
    </source>
</evidence>
<comment type="caution">
    <text evidence="9">The sequence shown here is derived from an EMBL/GenBank/DDBJ whole genome shotgun (WGS) entry which is preliminary data.</text>
</comment>
<keyword evidence="6 7" id="KW-0472">Membrane</keyword>
<evidence type="ECO:0000256" key="7">
    <source>
        <dbReference type="SAM" id="Phobius"/>
    </source>
</evidence>
<keyword evidence="5 7" id="KW-1133">Transmembrane helix</keyword>
<feature type="transmembrane region" description="Helical" evidence="7">
    <location>
        <begin position="178"/>
        <end position="196"/>
    </location>
</feature>
<protein>
    <submittedName>
        <fullName evidence="9">Phosphatase PAP2 family protein</fullName>
    </submittedName>
</protein>
<proteinExistence type="predicted"/>
<dbReference type="AlphaFoldDB" id="A0A9D2H5R8"/>
<feature type="transmembrane region" description="Helical" evidence="7">
    <location>
        <begin position="124"/>
        <end position="145"/>
    </location>
</feature>
<evidence type="ECO:0000256" key="1">
    <source>
        <dbReference type="ARBA" id="ARBA00004651"/>
    </source>
</evidence>
<gene>
    <name evidence="9" type="ORF">H9800_03330</name>
</gene>
<feature type="domain" description="Phosphatidic acid phosphatase type 2/haloperoxidase" evidence="8">
    <location>
        <begin position="86"/>
        <end position="190"/>
    </location>
</feature>
<evidence type="ECO:0000313" key="10">
    <source>
        <dbReference type="Proteomes" id="UP000824220"/>
    </source>
</evidence>
<name>A0A9D2H5R8_9MICO</name>
<accession>A0A9D2H5R8</accession>
<dbReference type="EMBL" id="DXAM01000047">
    <property type="protein sequence ID" value="HJA03875.1"/>
    <property type="molecule type" value="Genomic_DNA"/>
</dbReference>
<reference evidence="9" key="1">
    <citation type="journal article" date="2021" name="PeerJ">
        <title>Extensive microbial diversity within the chicken gut microbiome revealed by metagenomics and culture.</title>
        <authorList>
            <person name="Gilroy R."/>
            <person name="Ravi A."/>
            <person name="Getino M."/>
            <person name="Pursley I."/>
            <person name="Horton D.L."/>
            <person name="Alikhan N.F."/>
            <person name="Baker D."/>
            <person name="Gharbi K."/>
            <person name="Hall N."/>
            <person name="Watson M."/>
            <person name="Adriaenssens E.M."/>
            <person name="Foster-Nyarko E."/>
            <person name="Jarju S."/>
            <person name="Secka A."/>
            <person name="Antonio M."/>
            <person name="Oren A."/>
            <person name="Chaudhuri R.R."/>
            <person name="La Ragione R."/>
            <person name="Hildebrand F."/>
            <person name="Pallen M.J."/>
        </authorList>
    </citation>
    <scope>NUCLEOTIDE SEQUENCE</scope>
    <source>
        <strain evidence="9">ChiHjej8B7-3636</strain>
    </source>
</reference>
<dbReference type="Gene3D" id="1.20.144.10">
    <property type="entry name" value="Phosphatidic acid phosphatase type 2/haloperoxidase"/>
    <property type="match status" value="1"/>
</dbReference>
<dbReference type="SMART" id="SM00014">
    <property type="entry name" value="acidPPc"/>
    <property type="match status" value="1"/>
</dbReference>
<feature type="transmembrane region" description="Helical" evidence="7">
    <location>
        <begin position="86"/>
        <end position="104"/>
    </location>
</feature>
<dbReference type="PANTHER" id="PTHR14969">
    <property type="entry name" value="SPHINGOSINE-1-PHOSPHATE PHOSPHOHYDROLASE"/>
    <property type="match status" value="1"/>
</dbReference>
<evidence type="ECO:0000313" key="9">
    <source>
        <dbReference type="EMBL" id="HJA03875.1"/>
    </source>
</evidence>
<keyword evidence="4" id="KW-0378">Hydrolase</keyword>
<sequence>MTRHGALIAGTACASAFVVLALVVGLAPAAVDPLDVWWNEAMIRGRSDAVVGVALILNVVGGGWIATAVVPVALALAALLARGWRAAIVVIVMMLASVAAVQLVKGVVARARPLDMLVTSDFGSFPSGHTANAATVAIVLCVLLPRAIGIPLAIVWTSLMAASRTVLSVHWLTDTLGGALLGAGAALLVVALFAPWTSPRRPTIRQAKE</sequence>
<dbReference type="PANTHER" id="PTHR14969:SF62">
    <property type="entry name" value="DECAPRENYLPHOSPHORYL-5-PHOSPHORIBOSE PHOSPHATASE RV3807C-RELATED"/>
    <property type="match status" value="1"/>
</dbReference>
<dbReference type="Proteomes" id="UP000824220">
    <property type="component" value="Unassembled WGS sequence"/>
</dbReference>
<evidence type="ECO:0000256" key="5">
    <source>
        <dbReference type="ARBA" id="ARBA00022989"/>
    </source>
</evidence>
<keyword evidence="2" id="KW-1003">Cell membrane</keyword>
<reference evidence="9" key="2">
    <citation type="submission" date="2021-04" db="EMBL/GenBank/DDBJ databases">
        <authorList>
            <person name="Gilroy R."/>
        </authorList>
    </citation>
    <scope>NUCLEOTIDE SEQUENCE</scope>
    <source>
        <strain evidence="9">ChiHjej8B7-3636</strain>
    </source>
</reference>
<feature type="transmembrane region" description="Helical" evidence="7">
    <location>
        <begin position="53"/>
        <end position="79"/>
    </location>
</feature>
<evidence type="ECO:0000256" key="2">
    <source>
        <dbReference type="ARBA" id="ARBA00022475"/>
    </source>
</evidence>
<dbReference type="Pfam" id="PF01569">
    <property type="entry name" value="PAP2"/>
    <property type="match status" value="1"/>
</dbReference>